<accession>A0A1F5VDR4</accession>
<sequence length="75" mass="9128">MEIRAEKPPFLLLFPLRFWFIREKDKKKRRRRLDCKKKMQTSGKKRESEIQLGYVRERILGEMRERERGSTGVCG</sequence>
<evidence type="ECO:0000313" key="1">
    <source>
        <dbReference type="EMBL" id="OGF61589.1"/>
    </source>
</evidence>
<protein>
    <submittedName>
        <fullName evidence="1">Uncharacterized protein</fullName>
    </submittedName>
</protein>
<evidence type="ECO:0000313" key="2">
    <source>
        <dbReference type="Proteomes" id="UP000178943"/>
    </source>
</evidence>
<reference evidence="1 2" key="1">
    <citation type="journal article" date="2016" name="Nat. Commun.">
        <title>Thousands of microbial genomes shed light on interconnected biogeochemical processes in an aquifer system.</title>
        <authorList>
            <person name="Anantharaman K."/>
            <person name="Brown C.T."/>
            <person name="Hug L.A."/>
            <person name="Sharon I."/>
            <person name="Castelle C.J."/>
            <person name="Probst A.J."/>
            <person name="Thomas B.C."/>
            <person name="Singh A."/>
            <person name="Wilkins M.J."/>
            <person name="Karaoz U."/>
            <person name="Brodie E.L."/>
            <person name="Williams K.H."/>
            <person name="Hubbard S.S."/>
            <person name="Banfield J.F."/>
        </authorList>
    </citation>
    <scope>NUCLEOTIDE SEQUENCE [LARGE SCALE GENOMIC DNA]</scope>
</reference>
<comment type="caution">
    <text evidence="1">The sequence shown here is derived from an EMBL/GenBank/DDBJ whole genome shotgun (WGS) entry which is preliminary data.</text>
</comment>
<dbReference type="EMBL" id="MFGW01000192">
    <property type="protein sequence ID" value="OGF61589.1"/>
    <property type="molecule type" value="Genomic_DNA"/>
</dbReference>
<proteinExistence type="predicted"/>
<name>A0A1F5VDR4_9BACT</name>
<dbReference type="AlphaFoldDB" id="A0A1F5VDR4"/>
<gene>
    <name evidence="1" type="ORF">A2Y62_16955</name>
</gene>
<dbReference type="Proteomes" id="UP000178943">
    <property type="component" value="Unassembled WGS sequence"/>
</dbReference>
<organism evidence="1 2">
    <name type="scientific">Candidatus Fischerbacteria bacterium RBG_13_37_8</name>
    <dbReference type="NCBI Taxonomy" id="1817863"/>
    <lineage>
        <taxon>Bacteria</taxon>
        <taxon>Candidatus Fischeribacteriota</taxon>
    </lineage>
</organism>